<dbReference type="Proteomes" id="UP000323844">
    <property type="component" value="Chromosome"/>
</dbReference>
<dbReference type="GO" id="GO:0003735">
    <property type="term" value="F:structural constituent of ribosome"/>
    <property type="evidence" value="ECO:0007669"/>
    <property type="project" value="InterPro"/>
</dbReference>
<keyword evidence="2 4" id="KW-0689">Ribosomal protein</keyword>
<dbReference type="GO" id="GO:0017148">
    <property type="term" value="P:negative regulation of translation"/>
    <property type="evidence" value="ECO:0007669"/>
    <property type="project" value="TreeGrafter"/>
</dbReference>
<dbReference type="Gene3D" id="3.90.1180.10">
    <property type="entry name" value="Ribosomal protein L13"/>
    <property type="match status" value="1"/>
</dbReference>
<evidence type="ECO:0000256" key="2">
    <source>
        <dbReference type="ARBA" id="ARBA00022980"/>
    </source>
</evidence>
<dbReference type="AlphaFoldDB" id="A0A5C0UI74"/>
<dbReference type="HAMAP" id="MF_01366">
    <property type="entry name" value="Ribosomal_uL13"/>
    <property type="match status" value="1"/>
</dbReference>
<name>A0A5C0UI74_9RICK</name>
<keyword evidence="3 4" id="KW-0687">Ribonucleoprotein</keyword>
<comment type="similarity">
    <text evidence="1 4">Belongs to the universal ribosomal protein uL13 family.</text>
</comment>
<evidence type="ECO:0000313" key="6">
    <source>
        <dbReference type="Proteomes" id="UP000323844"/>
    </source>
</evidence>
<dbReference type="InterPro" id="IPR036899">
    <property type="entry name" value="Ribosomal_uL13_sf"/>
</dbReference>
<dbReference type="CDD" id="cd00392">
    <property type="entry name" value="Ribosomal_L13"/>
    <property type="match status" value="1"/>
</dbReference>
<dbReference type="GO" id="GO:0003729">
    <property type="term" value="F:mRNA binding"/>
    <property type="evidence" value="ECO:0007669"/>
    <property type="project" value="TreeGrafter"/>
</dbReference>
<dbReference type="GO" id="GO:1990904">
    <property type="term" value="C:ribonucleoprotein complex"/>
    <property type="evidence" value="ECO:0007669"/>
    <property type="project" value="UniProtKB-KW"/>
</dbReference>
<evidence type="ECO:0000256" key="4">
    <source>
        <dbReference type="HAMAP-Rule" id="MF_01366"/>
    </source>
</evidence>
<dbReference type="KEGG" id="snay:FZC37_00750"/>
<comment type="function">
    <text evidence="4">This protein is one of the early assembly proteins of the 50S ribosomal subunit, although it is not seen to bind rRNA by itself. It is important during the early stages of 50S assembly.</text>
</comment>
<reference evidence="5 6" key="1">
    <citation type="submission" date="2019-08" db="EMBL/GenBank/DDBJ databases">
        <title>Highly reduced genomes of protist endosymbionts show evolutionary convergence.</title>
        <authorList>
            <person name="George E."/>
            <person name="Husnik F."/>
            <person name="Tashyreva D."/>
            <person name="Prokopchuk G."/>
            <person name="Horak A."/>
            <person name="Kwong W.K."/>
            <person name="Lukes J."/>
            <person name="Keeling P.J."/>
        </authorList>
    </citation>
    <scope>NUCLEOTIDE SEQUENCE [LARGE SCALE GENOMIC DNA]</scope>
    <source>
        <strain evidence="5">1621</strain>
    </source>
</reference>
<comment type="subunit">
    <text evidence="4">Part of the 50S ribosomal subunit.</text>
</comment>
<dbReference type="Pfam" id="PF00572">
    <property type="entry name" value="Ribosomal_L13"/>
    <property type="match status" value="1"/>
</dbReference>
<dbReference type="InterPro" id="IPR005823">
    <property type="entry name" value="Ribosomal_uL13_bac-type"/>
</dbReference>
<sequence length="156" mass="17540">MQTGLYRKKDIKKEWLLIDAKDAVVGRLASQIAKILMGKHKPGYVPYLDCGDNVVVVNADKVAFSGRKAAKKHGKVYYRHTGYVGGIKQCSASQILSGPFPERVLQMAVLRMLKKNARRSTLMKNLKLFKGEEHVHKAQNPRILDLSCNSKNFIKS</sequence>
<proteinExistence type="inferred from homology"/>
<dbReference type="NCBIfam" id="TIGR01066">
    <property type="entry name" value="rplM_bact"/>
    <property type="match status" value="1"/>
</dbReference>
<evidence type="ECO:0000313" key="5">
    <source>
        <dbReference type="EMBL" id="QEK39469.1"/>
    </source>
</evidence>
<dbReference type="RefSeq" id="WP_148951830.1">
    <property type="nucleotide sequence ID" value="NZ_CP043312.1"/>
</dbReference>
<dbReference type="SUPFAM" id="SSF52161">
    <property type="entry name" value="Ribosomal protein L13"/>
    <property type="match status" value="1"/>
</dbReference>
<dbReference type="PANTHER" id="PTHR11545">
    <property type="entry name" value="RIBOSOMAL PROTEIN L13"/>
    <property type="match status" value="1"/>
</dbReference>
<dbReference type="EMBL" id="CP043312">
    <property type="protein sequence ID" value="QEK39469.1"/>
    <property type="molecule type" value="Genomic_DNA"/>
</dbReference>
<dbReference type="PANTHER" id="PTHR11545:SF2">
    <property type="entry name" value="LARGE RIBOSOMAL SUBUNIT PROTEIN UL13M"/>
    <property type="match status" value="1"/>
</dbReference>
<accession>A0A5C0UI74</accession>
<dbReference type="InterPro" id="IPR005822">
    <property type="entry name" value="Ribosomal_uL13"/>
</dbReference>
<protein>
    <recommendedName>
        <fullName evidence="4">Large ribosomal subunit protein uL13</fullName>
    </recommendedName>
</protein>
<organism evidence="5 6">
    <name type="scientific">Candidatus Sneabacter namystus</name>
    <dbReference type="NCBI Taxonomy" id="2601646"/>
    <lineage>
        <taxon>Bacteria</taxon>
        <taxon>Pseudomonadati</taxon>
        <taxon>Pseudomonadota</taxon>
        <taxon>Alphaproteobacteria</taxon>
        <taxon>Rickettsiales</taxon>
        <taxon>Rickettsiaceae</taxon>
        <taxon>Rickettsieae</taxon>
        <taxon>Candidatus Sneabacter</taxon>
    </lineage>
</organism>
<keyword evidence="6" id="KW-1185">Reference proteome</keyword>
<evidence type="ECO:0000256" key="3">
    <source>
        <dbReference type="ARBA" id="ARBA00023274"/>
    </source>
</evidence>
<evidence type="ECO:0000256" key="1">
    <source>
        <dbReference type="ARBA" id="ARBA00006227"/>
    </source>
</evidence>
<dbReference type="GO" id="GO:0006412">
    <property type="term" value="P:translation"/>
    <property type="evidence" value="ECO:0007669"/>
    <property type="project" value="UniProtKB-UniRule"/>
</dbReference>
<dbReference type="PIRSF" id="PIRSF002181">
    <property type="entry name" value="Ribosomal_L13"/>
    <property type="match status" value="1"/>
</dbReference>
<dbReference type="OrthoDB" id="9801330at2"/>
<dbReference type="GO" id="GO:0005840">
    <property type="term" value="C:ribosome"/>
    <property type="evidence" value="ECO:0007669"/>
    <property type="project" value="UniProtKB-KW"/>
</dbReference>
<gene>
    <name evidence="4 5" type="primary">rplM</name>
    <name evidence="5" type="ORF">FZC37_00750</name>
</gene>